<dbReference type="EMBL" id="HBII01026160">
    <property type="protein sequence ID" value="CAE0351980.1"/>
    <property type="molecule type" value="Transcribed_RNA"/>
</dbReference>
<dbReference type="AlphaFoldDB" id="A0A7S3JCX3"/>
<feature type="compositionally biased region" description="Basic and acidic residues" evidence="1">
    <location>
        <begin position="41"/>
        <end position="50"/>
    </location>
</feature>
<evidence type="ECO:0000313" key="2">
    <source>
        <dbReference type="EMBL" id="CAE0351980.1"/>
    </source>
</evidence>
<protein>
    <submittedName>
        <fullName evidence="2">Uncharacterized protein</fullName>
    </submittedName>
</protein>
<organism evidence="2">
    <name type="scientific">Euplotes harpa</name>
    <dbReference type="NCBI Taxonomy" id="151035"/>
    <lineage>
        <taxon>Eukaryota</taxon>
        <taxon>Sar</taxon>
        <taxon>Alveolata</taxon>
        <taxon>Ciliophora</taxon>
        <taxon>Intramacronucleata</taxon>
        <taxon>Spirotrichea</taxon>
        <taxon>Hypotrichia</taxon>
        <taxon>Euplotida</taxon>
        <taxon>Euplotidae</taxon>
        <taxon>Euplotes</taxon>
    </lineage>
</organism>
<feature type="region of interest" description="Disordered" evidence="1">
    <location>
        <begin position="26"/>
        <end position="50"/>
    </location>
</feature>
<reference evidence="2" key="1">
    <citation type="submission" date="2021-01" db="EMBL/GenBank/DDBJ databases">
        <authorList>
            <person name="Corre E."/>
            <person name="Pelletier E."/>
            <person name="Niang G."/>
            <person name="Scheremetjew M."/>
            <person name="Finn R."/>
            <person name="Kale V."/>
            <person name="Holt S."/>
            <person name="Cochrane G."/>
            <person name="Meng A."/>
            <person name="Brown T."/>
            <person name="Cohen L."/>
        </authorList>
    </citation>
    <scope>NUCLEOTIDE SEQUENCE</scope>
    <source>
        <strain evidence="2">FSP1.4</strain>
    </source>
</reference>
<accession>A0A7S3JCX3</accession>
<gene>
    <name evidence="2" type="ORF">EHAR0213_LOCUS10896</name>
</gene>
<evidence type="ECO:0000256" key="1">
    <source>
        <dbReference type="SAM" id="MobiDB-lite"/>
    </source>
</evidence>
<name>A0A7S3JCX3_9SPIT</name>
<sequence>MTDQLNPPAFQTFAVKRKRKFNEMACDSPVSIDDDEEDKDGEASRTEDSRLDSYSADLLEGLKKVESEEHAFHMIKRCLKEMTPQPVSQESNPKLQEKKKLIVDGIKKLISDNVLLKSAVRKLVEKEEKNAEKLSNFDSLLDAYSKVNNENAQLRKWVEILQYAVREKCTDKQLQSFFNDQGGNGVC</sequence>
<proteinExistence type="predicted"/>